<feature type="coiled-coil region" evidence="3">
    <location>
        <begin position="136"/>
        <end position="196"/>
    </location>
</feature>
<dbReference type="Pfam" id="PF25975">
    <property type="entry name" value="CzcB_C"/>
    <property type="match status" value="1"/>
</dbReference>
<feature type="domain" description="YknX-like beta-barrel" evidence="5">
    <location>
        <begin position="655"/>
        <end position="731"/>
    </location>
</feature>
<dbReference type="InterPro" id="IPR006143">
    <property type="entry name" value="RND_pump_MFP"/>
</dbReference>
<dbReference type="PANTHER" id="PTHR32347:SF14">
    <property type="entry name" value="EFFLUX SYSTEM COMPONENT YKNX-RELATED"/>
    <property type="match status" value="1"/>
</dbReference>
<sequence>MNLKNKKIWLIAFLALLVILGVAVFYLTYGREKPNETTGEEQQPFIVSRRDIVKSVSLSGNLKYGSTEKLFFPVQGTVATLFAEKGENVGASEKIASLHGEDISLITKRLTELRKNLNDGKAQLGHLLSLEEATRKIDADKEIWELREALEQSEQQLVYLTSVGQSVANANADREVRELEEALDQSKQKLADDLETPQYELSAAQMSLLTRQQSLFNAQEILAELESPEPLAIATLEQSFARALNRLDTAEKVYESLISGPDSDEISSIESKINSASSTLYASKIDMEIDSGEWSDKISQSELNLKEMEEDYLLYWRRWFGVEEADLSNFPPEEIYQSWGADLDVLFDKNARNTEVRKFIANFLPDHGENAWSEITVLAWLAFFPGRIYGTCDNVVLKDGELCVNREMENAWDSLVDMRLDLENTKTLAMKSSEIRKEAVRKAENSLEDHKRTLNELMEAPGGSKISSAQAELLFARSEVESSSRAIDTAGEHLAISIAAQKQTIEMAMYDLADAEDEIDELLKPTNKQEISSAESDVDLAQYELDQSLIRLATVEEDFMFELDKQRAEIDLAKFALDQSLILKDNIENDFQFDVDMQKAEINRLQAEVSKAESDLENTIITAPFDGVILSVNASEGAKVNPGEDVVEIAHPNDFQLEGSIDEIDVLQIKPGMNALITIDAESSLTIPGVVEKISVTPSVQQGVVSYSVTVGLESVSSVQLRDGLSAVAEIVIENSPDQIAVPLNAIRGPEDNPFALVRTDSGVEKRAVRLGSSDDFWVSIVEGLDEGETILVQEKPIVGEEFNMRSLRRPRGR</sequence>
<dbReference type="NCBIfam" id="TIGR01730">
    <property type="entry name" value="RND_mfp"/>
    <property type="match status" value="1"/>
</dbReference>
<evidence type="ECO:0000313" key="6">
    <source>
        <dbReference type="EMBL" id="SVA80815.1"/>
    </source>
</evidence>
<dbReference type="InterPro" id="IPR050465">
    <property type="entry name" value="UPF0194_transport"/>
</dbReference>
<protein>
    <recommendedName>
        <fullName evidence="7">RND efflux pump membrane fusion protein barrel-sandwich domain-containing protein</fullName>
    </recommendedName>
</protein>
<evidence type="ECO:0000259" key="5">
    <source>
        <dbReference type="Pfam" id="PF25990"/>
    </source>
</evidence>
<reference evidence="6" key="1">
    <citation type="submission" date="2018-05" db="EMBL/GenBank/DDBJ databases">
        <authorList>
            <person name="Lanie J.A."/>
            <person name="Ng W.-L."/>
            <person name="Kazmierczak K.M."/>
            <person name="Andrzejewski T.M."/>
            <person name="Davidsen T.M."/>
            <person name="Wayne K.J."/>
            <person name="Tettelin H."/>
            <person name="Glass J.I."/>
            <person name="Rusch D."/>
            <person name="Podicherti R."/>
            <person name="Tsui H.-C.T."/>
            <person name="Winkler M.E."/>
        </authorList>
    </citation>
    <scope>NUCLEOTIDE SEQUENCE</scope>
</reference>
<name>A0A381YUV2_9ZZZZ</name>
<dbReference type="Gene3D" id="2.40.420.20">
    <property type="match status" value="1"/>
</dbReference>
<evidence type="ECO:0000256" key="3">
    <source>
        <dbReference type="SAM" id="Coils"/>
    </source>
</evidence>
<evidence type="ECO:0000256" key="1">
    <source>
        <dbReference type="ARBA" id="ARBA00004196"/>
    </source>
</evidence>
<proteinExistence type="predicted"/>
<dbReference type="Gene3D" id="2.40.50.100">
    <property type="match status" value="1"/>
</dbReference>
<dbReference type="PANTHER" id="PTHR32347">
    <property type="entry name" value="EFFLUX SYSTEM COMPONENT YKNX-RELATED"/>
    <property type="match status" value="1"/>
</dbReference>
<dbReference type="InterPro" id="IPR058636">
    <property type="entry name" value="Beta-barrel_YknX"/>
</dbReference>
<dbReference type="AlphaFoldDB" id="A0A381YUV2"/>
<evidence type="ECO:0008006" key="7">
    <source>
        <dbReference type="Google" id="ProtNLM"/>
    </source>
</evidence>
<dbReference type="Gene3D" id="2.40.30.170">
    <property type="match status" value="1"/>
</dbReference>
<dbReference type="GO" id="GO:0016020">
    <property type="term" value="C:membrane"/>
    <property type="evidence" value="ECO:0007669"/>
    <property type="project" value="InterPro"/>
</dbReference>
<dbReference type="EMBL" id="UINC01019121">
    <property type="protein sequence ID" value="SVA80815.1"/>
    <property type="molecule type" value="Genomic_DNA"/>
</dbReference>
<feature type="coiled-coil region" evidence="3">
    <location>
        <begin position="595"/>
        <end position="622"/>
    </location>
</feature>
<feature type="domain" description="CzcB-like C-terminal circularly permuted SH3-like" evidence="4">
    <location>
        <begin position="740"/>
        <end position="793"/>
    </location>
</feature>
<dbReference type="Pfam" id="PF25990">
    <property type="entry name" value="Beta-barrel_YknX"/>
    <property type="match status" value="1"/>
</dbReference>
<dbReference type="SUPFAM" id="SSF111369">
    <property type="entry name" value="HlyD-like secretion proteins"/>
    <property type="match status" value="1"/>
</dbReference>
<comment type="subcellular location">
    <subcellularLocation>
        <location evidence="1">Cell envelope</location>
    </subcellularLocation>
</comment>
<evidence type="ECO:0000259" key="4">
    <source>
        <dbReference type="Pfam" id="PF25975"/>
    </source>
</evidence>
<dbReference type="GO" id="GO:0022857">
    <property type="term" value="F:transmembrane transporter activity"/>
    <property type="evidence" value="ECO:0007669"/>
    <property type="project" value="InterPro"/>
</dbReference>
<keyword evidence="2 3" id="KW-0175">Coiled coil</keyword>
<dbReference type="GO" id="GO:0030313">
    <property type="term" value="C:cell envelope"/>
    <property type="evidence" value="ECO:0007669"/>
    <property type="project" value="UniProtKB-SubCell"/>
</dbReference>
<evidence type="ECO:0000256" key="2">
    <source>
        <dbReference type="ARBA" id="ARBA00023054"/>
    </source>
</evidence>
<dbReference type="InterPro" id="IPR058649">
    <property type="entry name" value="CzcB_C"/>
</dbReference>
<accession>A0A381YUV2</accession>
<organism evidence="6">
    <name type="scientific">marine metagenome</name>
    <dbReference type="NCBI Taxonomy" id="408172"/>
    <lineage>
        <taxon>unclassified sequences</taxon>
        <taxon>metagenomes</taxon>
        <taxon>ecological metagenomes</taxon>
    </lineage>
</organism>
<gene>
    <name evidence="6" type="ORF">METZ01_LOCUS133669</name>
</gene>